<reference evidence="1 2" key="1">
    <citation type="submission" date="2019-10" db="EMBL/GenBank/DDBJ databases">
        <title>Streptomyces smaragdinus sp. nov. and Streptomyces fabii sp. nov., isolated from the gut of fungus growing-termite Macrotermes natalensis.</title>
        <authorList>
            <person name="Schwitalla J."/>
            <person name="Benndorf R."/>
            <person name="Martin K."/>
            <person name="De Beer W."/>
            <person name="Kaster A.-K."/>
            <person name="Vollmers J."/>
            <person name="Poulsen M."/>
            <person name="Beemelmanns C."/>
        </authorList>
    </citation>
    <scope>NUCLEOTIDE SEQUENCE [LARGE SCALE GENOMIC DNA]</scope>
    <source>
        <strain evidence="1 2">RB5</strain>
    </source>
</reference>
<accession>A0A7K0CD32</accession>
<dbReference type="AlphaFoldDB" id="A0A7K0CD32"/>
<comment type="caution">
    <text evidence="1">The sequence shown here is derived from an EMBL/GenBank/DDBJ whole genome shotgun (WGS) entry which is preliminary data.</text>
</comment>
<proteinExistence type="predicted"/>
<dbReference type="OrthoDB" id="3359274at2"/>
<dbReference type="EMBL" id="WEGJ01000003">
    <property type="protein sequence ID" value="MQY11370.1"/>
    <property type="molecule type" value="Genomic_DNA"/>
</dbReference>
<gene>
    <name evidence="1" type="ORF">SRB5_14860</name>
</gene>
<dbReference type="Proteomes" id="UP000466345">
    <property type="component" value="Unassembled WGS sequence"/>
</dbReference>
<dbReference type="RefSeq" id="WP_153450632.1">
    <property type="nucleotide sequence ID" value="NZ_WEGJ01000003.1"/>
</dbReference>
<sequence length="191" mass="21231">MDDIPGPLRFQLVLLRRMADHNPALVEDALRELGVGKDVMREANRAWQGRLRAGRRQLPAGVKDYGALLGAPEAREDRPFGDVRAEAYRWPVPLWPDLRFEAVVLPGGTAVNAWLVRAADAKGPGPRTLEDLTPWSATVDEVAHAFPPATPREGDTDNRFRLAFEAPDRDGEPHGVTAEFAWGLLQRLETR</sequence>
<protein>
    <submittedName>
        <fullName evidence="1">Uncharacterized protein</fullName>
    </submittedName>
</protein>
<name>A0A7K0CD32_9ACTN</name>
<keyword evidence="2" id="KW-1185">Reference proteome</keyword>
<evidence type="ECO:0000313" key="2">
    <source>
        <dbReference type="Proteomes" id="UP000466345"/>
    </source>
</evidence>
<evidence type="ECO:0000313" key="1">
    <source>
        <dbReference type="EMBL" id="MQY11370.1"/>
    </source>
</evidence>
<organism evidence="1 2">
    <name type="scientific">Streptomyces smaragdinus</name>
    <dbReference type="NCBI Taxonomy" id="2585196"/>
    <lineage>
        <taxon>Bacteria</taxon>
        <taxon>Bacillati</taxon>
        <taxon>Actinomycetota</taxon>
        <taxon>Actinomycetes</taxon>
        <taxon>Kitasatosporales</taxon>
        <taxon>Streptomycetaceae</taxon>
        <taxon>Streptomyces</taxon>
    </lineage>
</organism>